<organism evidence="2">
    <name type="scientific">Ixodes ricinus</name>
    <name type="common">Common tick</name>
    <name type="synonym">Acarus ricinus</name>
    <dbReference type="NCBI Taxonomy" id="34613"/>
    <lineage>
        <taxon>Eukaryota</taxon>
        <taxon>Metazoa</taxon>
        <taxon>Ecdysozoa</taxon>
        <taxon>Arthropoda</taxon>
        <taxon>Chelicerata</taxon>
        <taxon>Arachnida</taxon>
        <taxon>Acari</taxon>
        <taxon>Parasitiformes</taxon>
        <taxon>Ixodida</taxon>
        <taxon>Ixodoidea</taxon>
        <taxon>Ixodidae</taxon>
        <taxon>Ixodinae</taxon>
        <taxon>Ixodes</taxon>
    </lineage>
</organism>
<dbReference type="EMBL" id="GEGO01002137">
    <property type="protein sequence ID" value="JAR93267.1"/>
    <property type="molecule type" value="Transcribed_RNA"/>
</dbReference>
<keyword evidence="1" id="KW-0472">Membrane</keyword>
<dbReference type="AlphaFoldDB" id="A0A147BR70"/>
<keyword evidence="1" id="KW-0812">Transmembrane</keyword>
<sequence>MFYLSTANSRVVFLLLFFSLHCSVFFRFTRGHRARGSASVIVFRAFAIYFYLTLLTAPLLCNVLFKRPSRIRDDETSATKQFFCV</sequence>
<feature type="transmembrane region" description="Helical" evidence="1">
    <location>
        <begin position="12"/>
        <end position="29"/>
    </location>
</feature>
<evidence type="ECO:0000313" key="2">
    <source>
        <dbReference type="EMBL" id="JAR93267.1"/>
    </source>
</evidence>
<feature type="transmembrane region" description="Helical" evidence="1">
    <location>
        <begin position="41"/>
        <end position="65"/>
    </location>
</feature>
<name>A0A147BR70_IXORI</name>
<evidence type="ECO:0000256" key="1">
    <source>
        <dbReference type="SAM" id="Phobius"/>
    </source>
</evidence>
<accession>A0A147BR70</accession>
<protein>
    <submittedName>
        <fullName evidence="2">Uncharacterized protein</fullName>
    </submittedName>
</protein>
<proteinExistence type="predicted"/>
<reference evidence="2" key="1">
    <citation type="journal article" date="2018" name="PLoS Negl. Trop. Dis.">
        <title>Sialome diversity of ticks revealed by RNAseq of single tick salivary glands.</title>
        <authorList>
            <person name="Perner J."/>
            <person name="Kropackova S."/>
            <person name="Kopacek P."/>
            <person name="Ribeiro J.M."/>
        </authorList>
    </citation>
    <scope>NUCLEOTIDE SEQUENCE</scope>
    <source>
        <strain evidence="2">Siblings of single egg batch collected in Ceske Budejovice</strain>
        <tissue evidence="2">Salivary glands</tissue>
    </source>
</reference>
<keyword evidence="1" id="KW-1133">Transmembrane helix</keyword>